<accession>A0ACB8R4G5</accession>
<keyword evidence="2" id="KW-1185">Reference proteome</keyword>
<evidence type="ECO:0000313" key="2">
    <source>
        <dbReference type="Proteomes" id="UP000814033"/>
    </source>
</evidence>
<gene>
    <name evidence="1" type="ORF">FA95DRAFT_1505273</name>
</gene>
<evidence type="ECO:0000313" key="1">
    <source>
        <dbReference type="EMBL" id="KAI0038640.1"/>
    </source>
</evidence>
<dbReference type="EMBL" id="MU276447">
    <property type="protein sequence ID" value="KAI0038640.1"/>
    <property type="molecule type" value="Genomic_DNA"/>
</dbReference>
<reference evidence="1" key="1">
    <citation type="submission" date="2021-02" db="EMBL/GenBank/DDBJ databases">
        <authorList>
            <consortium name="DOE Joint Genome Institute"/>
            <person name="Ahrendt S."/>
            <person name="Looney B.P."/>
            <person name="Miyauchi S."/>
            <person name="Morin E."/>
            <person name="Drula E."/>
            <person name="Courty P.E."/>
            <person name="Chicoki N."/>
            <person name="Fauchery L."/>
            <person name="Kohler A."/>
            <person name="Kuo A."/>
            <person name="Labutti K."/>
            <person name="Pangilinan J."/>
            <person name="Lipzen A."/>
            <person name="Riley R."/>
            <person name="Andreopoulos W."/>
            <person name="He G."/>
            <person name="Johnson J."/>
            <person name="Barry K.W."/>
            <person name="Grigoriev I.V."/>
            <person name="Nagy L."/>
            <person name="Hibbett D."/>
            <person name="Henrissat B."/>
            <person name="Matheny P.B."/>
            <person name="Labbe J."/>
            <person name="Martin F."/>
        </authorList>
    </citation>
    <scope>NUCLEOTIDE SEQUENCE</scope>
    <source>
        <strain evidence="1">FP105234-sp</strain>
    </source>
</reference>
<dbReference type="Proteomes" id="UP000814033">
    <property type="component" value="Unassembled WGS sequence"/>
</dbReference>
<reference evidence="1" key="2">
    <citation type="journal article" date="2022" name="New Phytol.">
        <title>Evolutionary transition to the ectomycorrhizal habit in the genomes of a hyperdiverse lineage of mushroom-forming fungi.</title>
        <authorList>
            <person name="Looney B."/>
            <person name="Miyauchi S."/>
            <person name="Morin E."/>
            <person name="Drula E."/>
            <person name="Courty P.E."/>
            <person name="Kohler A."/>
            <person name="Kuo A."/>
            <person name="LaButti K."/>
            <person name="Pangilinan J."/>
            <person name="Lipzen A."/>
            <person name="Riley R."/>
            <person name="Andreopoulos W."/>
            <person name="He G."/>
            <person name="Johnson J."/>
            <person name="Nolan M."/>
            <person name="Tritt A."/>
            <person name="Barry K.W."/>
            <person name="Grigoriev I.V."/>
            <person name="Nagy L.G."/>
            <person name="Hibbett D."/>
            <person name="Henrissat B."/>
            <person name="Matheny P.B."/>
            <person name="Labbe J."/>
            <person name="Martin F.M."/>
        </authorList>
    </citation>
    <scope>NUCLEOTIDE SEQUENCE</scope>
    <source>
        <strain evidence="1">FP105234-sp</strain>
    </source>
</reference>
<sequence>MSSVGGAAEYLASGPPVRRQPELDLGEDESRAWEGEGLEGVHEEQACLPTPSTKGLPGRVDHPLAPSNRPRLGLRKPPIWAQSRQEVCETLHFFKSYQGGVYHLHEIVKGYLLSAFSASRDVFEHGGKLIISHGGGKSEAVHSKHGQLETHAATDQQADDQSVRALRNTRAQKRPVVLLADDKYALFPYDLAAEGYTYVVLGLYWITDAWAELQETPSGPVKRWKFAFQWCENQGEPWWCIDAQPATEVPCSSVETSEAREQGVTTIESAGYLPDLPIDASCIRCKKTSSHVYSASWICLTPDCHAFWKLDGDHSAGDDLTYEPAFLCLRPQPIKNLKESVMPAPLPTAKNGNATTQRFTKGMHCAKCGRLSSRYAWEHWECKTCQTVYQVHNQLRDPKDFWVQPRNIPFETFKMARDAGASHVKPGRCFQPRAGSTSILIRSYSLPPRPTGRIHLLRPRVFGNKAADEVFRLYQEQASSGEIEFRRWPLRNVSRGQLLSNYFSQNTGAPYQYVGGSDRTVPLDACASCVRGALDLINDRVYGALNRDEPFNEVLSAAYMEKQKMAFHSDSERGLGPVVASLSLGSVAYIHFRLHARYTRDLGNRKIALTIALQHGDVLVMEGAGVQVYYEHTVVPMNFRMVATARYISPDNDTY</sequence>
<name>A0ACB8R4G5_9AGAM</name>
<proteinExistence type="predicted"/>
<comment type="caution">
    <text evidence="1">The sequence shown here is derived from an EMBL/GenBank/DDBJ whole genome shotgun (WGS) entry which is preliminary data.</text>
</comment>
<organism evidence="1 2">
    <name type="scientific">Auriscalpium vulgare</name>
    <dbReference type="NCBI Taxonomy" id="40419"/>
    <lineage>
        <taxon>Eukaryota</taxon>
        <taxon>Fungi</taxon>
        <taxon>Dikarya</taxon>
        <taxon>Basidiomycota</taxon>
        <taxon>Agaricomycotina</taxon>
        <taxon>Agaricomycetes</taxon>
        <taxon>Russulales</taxon>
        <taxon>Auriscalpiaceae</taxon>
        <taxon>Auriscalpium</taxon>
    </lineage>
</organism>
<protein>
    <submittedName>
        <fullName evidence="1">Uncharacterized protein</fullName>
    </submittedName>
</protein>